<dbReference type="PROSITE" id="PS50893">
    <property type="entry name" value="ABC_TRANSPORTER_2"/>
    <property type="match status" value="1"/>
</dbReference>
<gene>
    <name evidence="4" type="ORF">LNKW23_19160</name>
</gene>
<dbReference type="PANTHER" id="PTHR43119">
    <property type="entry name" value="ABC TRANSPORT PROTEIN ATP-BINDING COMPONENT-RELATED"/>
    <property type="match status" value="1"/>
</dbReference>
<dbReference type="InterPro" id="IPR003439">
    <property type="entry name" value="ABC_transporter-like_ATP-bd"/>
</dbReference>
<accession>A0ABQ6LPC3</accession>
<dbReference type="SMART" id="SM00382">
    <property type="entry name" value="AAA"/>
    <property type="match status" value="1"/>
</dbReference>
<dbReference type="Proteomes" id="UP001239909">
    <property type="component" value="Unassembled WGS sequence"/>
</dbReference>
<sequence length="200" mass="21690">MLAIEDLRTPLIGPVSLAVERGQISALLGPSGSGKSLILRAIVDLDPNEGTVTLDVQERASMPAPEWRRRVALVPAESGWWADRVCDHFDAESELAGLLEAVELPEALDWYVARLSSGERHRLAIVRALANRPDALLLDEPTATLDEHATGLVEALIRDQCERGVAVLLVTHDEAQPARLSAGRHRVERGRLVSLPGVAL</sequence>
<evidence type="ECO:0000313" key="4">
    <source>
        <dbReference type="EMBL" id="GMG82703.1"/>
    </source>
</evidence>
<dbReference type="GO" id="GO:0005524">
    <property type="term" value="F:ATP binding"/>
    <property type="evidence" value="ECO:0007669"/>
    <property type="project" value="UniProtKB-KW"/>
</dbReference>
<dbReference type="CDD" id="cd00267">
    <property type="entry name" value="ABC_ATPase"/>
    <property type="match status" value="1"/>
</dbReference>
<dbReference type="InterPro" id="IPR003593">
    <property type="entry name" value="AAA+_ATPase"/>
</dbReference>
<comment type="caution">
    <text evidence="4">The sequence shown here is derived from an EMBL/GenBank/DDBJ whole genome shotgun (WGS) entry which is preliminary data.</text>
</comment>
<evidence type="ECO:0000259" key="3">
    <source>
        <dbReference type="PROSITE" id="PS50893"/>
    </source>
</evidence>
<dbReference type="SUPFAM" id="SSF52540">
    <property type="entry name" value="P-loop containing nucleoside triphosphate hydrolases"/>
    <property type="match status" value="1"/>
</dbReference>
<reference evidence="4 5" key="1">
    <citation type="submission" date="2023-04" db="EMBL/GenBank/DDBJ databases">
        <title>Marinoamorphus aggregata gen. nov., sp. Nov., isolate from tissue of brittle star Ophioplocus japonicus.</title>
        <authorList>
            <person name="Kawano K."/>
            <person name="Sawayama S."/>
            <person name="Nakagawa S."/>
        </authorList>
    </citation>
    <scope>NUCLEOTIDE SEQUENCE [LARGE SCALE GENOMIC DNA]</scope>
    <source>
        <strain evidence="4 5">NKW23</strain>
    </source>
</reference>
<keyword evidence="5" id="KW-1185">Reference proteome</keyword>
<evidence type="ECO:0000256" key="2">
    <source>
        <dbReference type="ARBA" id="ARBA00022840"/>
    </source>
</evidence>
<dbReference type="PANTHER" id="PTHR43119:SF1">
    <property type="entry name" value="ABC TRANSPORTER DOMAIN-CONTAINING PROTEIN"/>
    <property type="match status" value="1"/>
</dbReference>
<dbReference type="EMBL" id="BSYI01000012">
    <property type="protein sequence ID" value="GMG82703.1"/>
    <property type="molecule type" value="Genomic_DNA"/>
</dbReference>
<keyword evidence="1" id="KW-0547">Nucleotide-binding</keyword>
<protein>
    <submittedName>
        <fullName evidence="4">ATP-binding cassette domain-containing protein</fullName>
    </submittedName>
</protein>
<name>A0ABQ6LPC3_9RHOB</name>
<feature type="domain" description="ABC transporter" evidence="3">
    <location>
        <begin position="2"/>
        <end position="200"/>
    </location>
</feature>
<evidence type="ECO:0000256" key="1">
    <source>
        <dbReference type="ARBA" id="ARBA00022741"/>
    </source>
</evidence>
<dbReference type="Pfam" id="PF00005">
    <property type="entry name" value="ABC_tran"/>
    <property type="match status" value="1"/>
</dbReference>
<keyword evidence="2 4" id="KW-0067">ATP-binding</keyword>
<dbReference type="InterPro" id="IPR027417">
    <property type="entry name" value="P-loop_NTPase"/>
</dbReference>
<proteinExistence type="predicted"/>
<dbReference type="Gene3D" id="3.40.50.300">
    <property type="entry name" value="P-loop containing nucleotide triphosphate hydrolases"/>
    <property type="match status" value="1"/>
</dbReference>
<evidence type="ECO:0000313" key="5">
    <source>
        <dbReference type="Proteomes" id="UP001239909"/>
    </source>
</evidence>
<organism evidence="4 5">
    <name type="scientific">Paralimibaculum aggregatum</name>
    <dbReference type="NCBI Taxonomy" id="3036245"/>
    <lineage>
        <taxon>Bacteria</taxon>
        <taxon>Pseudomonadati</taxon>
        <taxon>Pseudomonadota</taxon>
        <taxon>Alphaproteobacteria</taxon>
        <taxon>Rhodobacterales</taxon>
        <taxon>Paracoccaceae</taxon>
        <taxon>Paralimibaculum</taxon>
    </lineage>
</organism>
<dbReference type="RefSeq" id="WP_285671491.1">
    <property type="nucleotide sequence ID" value="NZ_BSYI01000012.1"/>
</dbReference>